<gene>
    <name evidence="2" type="ORF">LKD36_01720</name>
</gene>
<dbReference type="RefSeq" id="WP_308458428.1">
    <property type="nucleotide sequence ID" value="NZ_JAJEPS010000001.1"/>
</dbReference>
<keyword evidence="3" id="KW-1185">Reference proteome</keyword>
<reference evidence="2 3" key="1">
    <citation type="submission" date="2021-10" db="EMBL/GenBank/DDBJ databases">
        <title>Anaerobic single-cell dispensing facilitates the cultivation of human gut bacteria.</title>
        <authorList>
            <person name="Afrizal A."/>
        </authorList>
    </citation>
    <scope>NUCLEOTIDE SEQUENCE [LARGE SCALE GENOMIC DNA]</scope>
    <source>
        <strain evidence="2 3">CLA-AA-H276</strain>
    </source>
</reference>
<evidence type="ECO:0000313" key="2">
    <source>
        <dbReference type="EMBL" id="MCC2124893.1"/>
    </source>
</evidence>
<accession>A0AAE3D8N2</accession>
<feature type="domain" description="DUF218" evidence="1">
    <location>
        <begin position="23"/>
        <end position="160"/>
    </location>
</feature>
<dbReference type="InterPro" id="IPR014729">
    <property type="entry name" value="Rossmann-like_a/b/a_fold"/>
</dbReference>
<name>A0AAE3D8N2_9FIRM</name>
<evidence type="ECO:0000313" key="3">
    <source>
        <dbReference type="Proteomes" id="UP001198220"/>
    </source>
</evidence>
<dbReference type="Proteomes" id="UP001198220">
    <property type="component" value="Unassembled WGS sequence"/>
</dbReference>
<organism evidence="2 3">
    <name type="scientific">Hominiventricola filiformis</name>
    <dbReference type="NCBI Taxonomy" id="2885352"/>
    <lineage>
        <taxon>Bacteria</taxon>
        <taxon>Bacillati</taxon>
        <taxon>Bacillota</taxon>
        <taxon>Clostridia</taxon>
        <taxon>Lachnospirales</taxon>
        <taxon>Lachnospiraceae</taxon>
        <taxon>Hominiventricola</taxon>
    </lineage>
</organism>
<dbReference type="Pfam" id="PF02698">
    <property type="entry name" value="DUF218"/>
    <property type="match status" value="1"/>
</dbReference>
<dbReference type="PANTHER" id="PTHR30336">
    <property type="entry name" value="INNER MEMBRANE PROTEIN, PROBABLE PERMEASE"/>
    <property type="match status" value="1"/>
</dbReference>
<dbReference type="AlphaFoldDB" id="A0AAE3D8N2"/>
<dbReference type="EMBL" id="JAJEPS010000001">
    <property type="protein sequence ID" value="MCC2124893.1"/>
    <property type="molecule type" value="Genomic_DNA"/>
</dbReference>
<dbReference type="Gene3D" id="3.40.50.620">
    <property type="entry name" value="HUPs"/>
    <property type="match status" value="1"/>
</dbReference>
<dbReference type="CDD" id="cd06259">
    <property type="entry name" value="YdcF-like"/>
    <property type="match status" value="1"/>
</dbReference>
<dbReference type="InterPro" id="IPR051599">
    <property type="entry name" value="Cell_Envelope_Assoc"/>
</dbReference>
<sequence>MKRNVFDIYTEFIFREDIPEKSDIIFVPGSEEGALAVRAAELWRAGLAPVILPSGKYAKLTGHLKEHKEYASEWEYLKTGLMEQGVPERAIWKEDQATFTYENALCSRKVTDAEGLMVKKAILCCQAYHAARALLYYQICFPETEFFVCPVVTKGISRENWYQTETGRKLVLTEVEHCGSQFGTVLAEFVERN</sequence>
<proteinExistence type="predicted"/>
<dbReference type="PANTHER" id="PTHR30336:SF20">
    <property type="entry name" value="DUF218 DOMAIN-CONTAINING PROTEIN"/>
    <property type="match status" value="1"/>
</dbReference>
<dbReference type="GO" id="GO:0005886">
    <property type="term" value="C:plasma membrane"/>
    <property type="evidence" value="ECO:0007669"/>
    <property type="project" value="TreeGrafter"/>
</dbReference>
<comment type="caution">
    <text evidence="2">The sequence shown here is derived from an EMBL/GenBank/DDBJ whole genome shotgun (WGS) entry which is preliminary data.</text>
</comment>
<protein>
    <submittedName>
        <fullName evidence="2">YdcF family protein</fullName>
    </submittedName>
</protein>
<dbReference type="InterPro" id="IPR003848">
    <property type="entry name" value="DUF218"/>
</dbReference>
<evidence type="ECO:0000259" key="1">
    <source>
        <dbReference type="Pfam" id="PF02698"/>
    </source>
</evidence>